<dbReference type="SUPFAM" id="SSF53756">
    <property type="entry name" value="UDP-Glycosyltransferase/glycogen phosphorylase"/>
    <property type="match status" value="1"/>
</dbReference>
<comment type="function">
    <text evidence="1 8">Involved in lipopolysaccharide (LPS) biosynthesis. Catalyzes the transfer of 3-deoxy-D-manno-octulosonate (Kdo) residue(s) from CMP-Kdo to lipid IV(A), the tetraacyldisaccharide-1,4'-bisphosphate precursor of lipid A.</text>
</comment>
<dbReference type="EC" id="2.4.99.12" evidence="3 8"/>
<dbReference type="RefSeq" id="WP_263733684.1">
    <property type="nucleotide sequence ID" value="NZ_JAOWKY010000001.1"/>
</dbReference>
<dbReference type="EMBL" id="JAOWKY010000001">
    <property type="protein sequence ID" value="MCV2868061.1"/>
    <property type="molecule type" value="Genomic_DNA"/>
</dbReference>
<dbReference type="Proteomes" id="UP001652542">
    <property type="component" value="Unassembled WGS sequence"/>
</dbReference>
<evidence type="ECO:0000256" key="4">
    <source>
        <dbReference type="ARBA" id="ARBA00019077"/>
    </source>
</evidence>
<proteinExistence type="inferred from homology"/>
<keyword evidence="8" id="KW-0472">Membrane</keyword>
<evidence type="ECO:0000259" key="9">
    <source>
        <dbReference type="Pfam" id="PF04413"/>
    </source>
</evidence>
<dbReference type="Gene3D" id="3.40.50.2000">
    <property type="entry name" value="Glycogen Phosphorylase B"/>
    <property type="match status" value="1"/>
</dbReference>
<keyword evidence="5 8" id="KW-0808">Transferase</keyword>
<sequence length="425" mass="45006">MWLYRLILALFGPPALLLRAGRLALTGRAEPRGLAERLALSPPRPNGPVLWLHAASNGELASAKATILAILSRHPGLSLVVTTNTATGRTLAESWRLPGLVGRLAPVDTWGATRRFLQAVRPAALIVIENELWPERLVQTAARGIPVFVLGARMSAGSERAWARFPGIARRITDAIAWLSAQDRDSARRFESLGLNKDRLGPVLNLKAAFVPDDAPAALPFPRATTLLAASTHPGEEEVILTAFASAQASNPGLRLILAPRHPRRSAEVVRLIADTGLSFAVRSKGQEPTAQTLIYLADTMGEMDRWYAGAGMTFVAGSLTDRGGHTPYEPAAHGSAILHGPDVTNSAPAYAALQAAGASVQVETARDLAAAIIRLADASIQKEMAEKARDALSAADPASMRPFLAALETALSGKPAADVHPARA</sequence>
<evidence type="ECO:0000256" key="8">
    <source>
        <dbReference type="RuleBase" id="RU365103"/>
    </source>
</evidence>
<comment type="caution">
    <text evidence="10">The sequence shown here is derived from an EMBL/GenBank/DDBJ whole genome shotgun (WGS) entry which is preliminary data.</text>
</comment>
<dbReference type="PANTHER" id="PTHR42755">
    <property type="entry name" value="3-DEOXY-MANNO-OCTULOSONATE CYTIDYLYLTRANSFERASE"/>
    <property type="match status" value="1"/>
</dbReference>
<feature type="domain" description="3-deoxy-D-manno-octulosonic-acid transferase N-terminal" evidence="9">
    <location>
        <begin position="33"/>
        <end position="208"/>
    </location>
</feature>
<dbReference type="GO" id="GO:0016740">
    <property type="term" value="F:transferase activity"/>
    <property type="evidence" value="ECO:0007669"/>
    <property type="project" value="UniProtKB-KW"/>
</dbReference>
<dbReference type="InterPro" id="IPR038107">
    <property type="entry name" value="Glycos_transf_N_sf"/>
</dbReference>
<name>A0ABT2ZAC9_9RHOB</name>
<evidence type="ECO:0000256" key="1">
    <source>
        <dbReference type="ARBA" id="ARBA00003394"/>
    </source>
</evidence>
<evidence type="ECO:0000256" key="6">
    <source>
        <dbReference type="ARBA" id="ARBA00031445"/>
    </source>
</evidence>
<accession>A0ABT2ZAC9</accession>
<dbReference type="PANTHER" id="PTHR42755:SF1">
    <property type="entry name" value="3-DEOXY-D-MANNO-OCTULOSONIC ACID TRANSFERASE, MITOCHONDRIAL-RELATED"/>
    <property type="match status" value="1"/>
</dbReference>
<comment type="pathway">
    <text evidence="2 8">Bacterial outer membrane biogenesis; LPS core biosynthesis.</text>
</comment>
<dbReference type="Gene3D" id="3.40.50.11720">
    <property type="entry name" value="3-Deoxy-D-manno-octulosonic-acid transferase, N-terminal domain"/>
    <property type="match status" value="1"/>
</dbReference>
<evidence type="ECO:0000256" key="3">
    <source>
        <dbReference type="ARBA" id="ARBA00012621"/>
    </source>
</evidence>
<dbReference type="InterPro" id="IPR039901">
    <property type="entry name" value="Kdotransferase"/>
</dbReference>
<evidence type="ECO:0000313" key="11">
    <source>
        <dbReference type="Proteomes" id="UP001652542"/>
    </source>
</evidence>
<comment type="similarity">
    <text evidence="8">Belongs to the glycosyltransferase group 1 family.</text>
</comment>
<evidence type="ECO:0000313" key="10">
    <source>
        <dbReference type="EMBL" id="MCV2868061.1"/>
    </source>
</evidence>
<keyword evidence="8" id="KW-1003">Cell membrane</keyword>
<evidence type="ECO:0000256" key="2">
    <source>
        <dbReference type="ARBA" id="ARBA00004713"/>
    </source>
</evidence>
<comment type="subcellular location">
    <subcellularLocation>
        <location evidence="8">Cell membrane</location>
    </subcellularLocation>
</comment>
<evidence type="ECO:0000256" key="5">
    <source>
        <dbReference type="ARBA" id="ARBA00022679"/>
    </source>
</evidence>
<reference evidence="10 11" key="1">
    <citation type="submission" date="2022-10" db="EMBL/GenBank/DDBJ databases">
        <title>Defluviimonas sp. nov., isolated from ocean surface water.</title>
        <authorList>
            <person name="He W."/>
            <person name="Wang L."/>
            <person name="Zhang D.-F."/>
        </authorList>
    </citation>
    <scope>NUCLEOTIDE SEQUENCE [LARGE SCALE GENOMIC DNA]</scope>
    <source>
        <strain evidence="10 11">WL0002</strain>
    </source>
</reference>
<organism evidence="10 11">
    <name type="scientific">Albidovulum marisflavi</name>
    <dbReference type="NCBI Taxonomy" id="2984159"/>
    <lineage>
        <taxon>Bacteria</taxon>
        <taxon>Pseudomonadati</taxon>
        <taxon>Pseudomonadota</taxon>
        <taxon>Alphaproteobacteria</taxon>
        <taxon>Rhodobacterales</taxon>
        <taxon>Paracoccaceae</taxon>
        <taxon>Albidovulum</taxon>
    </lineage>
</organism>
<dbReference type="InterPro" id="IPR007507">
    <property type="entry name" value="Glycos_transf_N"/>
</dbReference>
<dbReference type="Pfam" id="PF04413">
    <property type="entry name" value="Glycos_transf_N"/>
    <property type="match status" value="1"/>
</dbReference>
<keyword evidence="8" id="KW-0448">Lipopolysaccharide biosynthesis</keyword>
<comment type="catalytic activity">
    <reaction evidence="7 8">
        <text>lipid IVA (E. coli) + CMP-3-deoxy-beta-D-manno-octulosonate = alpha-Kdo-(2-&gt;6)-lipid IVA (E. coli) + CMP + H(+)</text>
        <dbReference type="Rhea" id="RHEA:28066"/>
        <dbReference type="ChEBI" id="CHEBI:15378"/>
        <dbReference type="ChEBI" id="CHEBI:58603"/>
        <dbReference type="ChEBI" id="CHEBI:60364"/>
        <dbReference type="ChEBI" id="CHEBI:60377"/>
        <dbReference type="ChEBI" id="CHEBI:85987"/>
        <dbReference type="EC" id="2.4.99.12"/>
    </reaction>
</comment>
<evidence type="ECO:0000256" key="7">
    <source>
        <dbReference type="ARBA" id="ARBA00049183"/>
    </source>
</evidence>
<protein>
    <recommendedName>
        <fullName evidence="4 8">3-deoxy-D-manno-octulosonic acid transferase</fullName>
        <shortName evidence="8">Kdo transferase</shortName>
        <ecNumber evidence="3 8">2.4.99.12</ecNumber>
    </recommendedName>
    <alternativeName>
        <fullName evidence="6 8">Lipid IV(A) 3-deoxy-D-manno-octulosonic acid transferase</fullName>
    </alternativeName>
</protein>
<gene>
    <name evidence="10" type="ORF">OEW28_05415</name>
</gene>
<keyword evidence="11" id="KW-1185">Reference proteome</keyword>